<dbReference type="Proteomes" id="UP000578077">
    <property type="component" value="Unassembled WGS sequence"/>
</dbReference>
<reference evidence="1 2" key="1">
    <citation type="submission" date="2020-08" db="EMBL/GenBank/DDBJ databases">
        <title>Sequencing the genomes of 1000 actinobacteria strains.</title>
        <authorList>
            <person name="Klenk H.-P."/>
        </authorList>
    </citation>
    <scope>NUCLEOTIDE SEQUENCE [LARGE SCALE GENOMIC DNA]</scope>
    <source>
        <strain evidence="1 2">DSM 44593</strain>
    </source>
</reference>
<evidence type="ECO:0000313" key="1">
    <source>
        <dbReference type="EMBL" id="MBB5998256.1"/>
    </source>
</evidence>
<accession>A0A841E5G5</accession>
<dbReference type="AlphaFoldDB" id="A0A841E5G5"/>
<evidence type="ECO:0000313" key="2">
    <source>
        <dbReference type="Proteomes" id="UP000578077"/>
    </source>
</evidence>
<name>A0A841E5G5_9ACTN</name>
<comment type="caution">
    <text evidence="1">The sequence shown here is derived from an EMBL/GenBank/DDBJ whole genome shotgun (WGS) entry which is preliminary data.</text>
</comment>
<dbReference type="EMBL" id="JACHLY010000001">
    <property type="protein sequence ID" value="MBB5998256.1"/>
    <property type="molecule type" value="Genomic_DNA"/>
</dbReference>
<proteinExistence type="predicted"/>
<sequence>MSDLTGDERLAAASYTKAAHDALPTVKDALTSYTFGREADEAPTAAELIERVRQTWQLWHGNRDHRSRVAAVLPGLLSDLQHAARTLQGDDRRRALAALAETYHLTQLYLSFQPTPELVTLTGDRSMSAAQDADDPHAIAVAAWYLNHVFRDAGERHEARVDLAMRAADLLRPDNGPEDLARWGLLQLAAALSYAKIGRAGDAWRYWDRAEDAAQRLGDRYAHPWLMFGRGMVDAYAITMNNDLMKPGAALEVAERIDLAPMPSATRRSFHLIESARAHSMKAESVATVHLLRKAYHESPETARYNLFTRSAVSELSTAGSAMIRDDVRNLARKIGVQAA</sequence>
<keyword evidence="2" id="KW-1185">Reference proteome</keyword>
<protein>
    <submittedName>
        <fullName evidence="1">Uncharacterized protein</fullName>
    </submittedName>
</protein>
<gene>
    <name evidence="1" type="ORF">HNR25_002007</name>
</gene>
<organism evidence="1 2">
    <name type="scientific">Streptomonospora salina</name>
    <dbReference type="NCBI Taxonomy" id="104205"/>
    <lineage>
        <taxon>Bacteria</taxon>
        <taxon>Bacillati</taxon>
        <taxon>Actinomycetota</taxon>
        <taxon>Actinomycetes</taxon>
        <taxon>Streptosporangiales</taxon>
        <taxon>Nocardiopsidaceae</taxon>
        <taxon>Streptomonospora</taxon>
    </lineage>
</organism>